<dbReference type="AlphaFoldDB" id="A0A9P5JVG4"/>
<evidence type="ECO:0000313" key="2">
    <source>
        <dbReference type="Proteomes" id="UP000759537"/>
    </source>
</evidence>
<dbReference type="OrthoDB" id="10642704at2759"/>
<organism evidence="1 2">
    <name type="scientific">Russula ochroleuca</name>
    <dbReference type="NCBI Taxonomy" id="152965"/>
    <lineage>
        <taxon>Eukaryota</taxon>
        <taxon>Fungi</taxon>
        <taxon>Dikarya</taxon>
        <taxon>Basidiomycota</taxon>
        <taxon>Agaricomycotina</taxon>
        <taxon>Agaricomycetes</taxon>
        <taxon>Russulales</taxon>
        <taxon>Russulaceae</taxon>
        <taxon>Russula</taxon>
    </lineage>
</organism>
<evidence type="ECO:0000313" key="1">
    <source>
        <dbReference type="EMBL" id="KAF8466547.1"/>
    </source>
</evidence>
<name>A0A9P5JVG4_9AGAM</name>
<reference evidence="1" key="2">
    <citation type="journal article" date="2020" name="Nat. Commun.">
        <title>Large-scale genome sequencing of mycorrhizal fungi provides insights into the early evolution of symbiotic traits.</title>
        <authorList>
            <person name="Miyauchi S."/>
            <person name="Kiss E."/>
            <person name="Kuo A."/>
            <person name="Drula E."/>
            <person name="Kohler A."/>
            <person name="Sanchez-Garcia M."/>
            <person name="Morin E."/>
            <person name="Andreopoulos B."/>
            <person name="Barry K.W."/>
            <person name="Bonito G."/>
            <person name="Buee M."/>
            <person name="Carver A."/>
            <person name="Chen C."/>
            <person name="Cichocki N."/>
            <person name="Clum A."/>
            <person name="Culley D."/>
            <person name="Crous P.W."/>
            <person name="Fauchery L."/>
            <person name="Girlanda M."/>
            <person name="Hayes R.D."/>
            <person name="Keri Z."/>
            <person name="LaButti K."/>
            <person name="Lipzen A."/>
            <person name="Lombard V."/>
            <person name="Magnuson J."/>
            <person name="Maillard F."/>
            <person name="Murat C."/>
            <person name="Nolan M."/>
            <person name="Ohm R.A."/>
            <person name="Pangilinan J."/>
            <person name="Pereira M.F."/>
            <person name="Perotto S."/>
            <person name="Peter M."/>
            <person name="Pfister S."/>
            <person name="Riley R."/>
            <person name="Sitrit Y."/>
            <person name="Stielow J.B."/>
            <person name="Szollosi G."/>
            <person name="Zifcakova L."/>
            <person name="Stursova M."/>
            <person name="Spatafora J.W."/>
            <person name="Tedersoo L."/>
            <person name="Vaario L.M."/>
            <person name="Yamada A."/>
            <person name="Yan M."/>
            <person name="Wang P."/>
            <person name="Xu J."/>
            <person name="Bruns T."/>
            <person name="Baldrian P."/>
            <person name="Vilgalys R."/>
            <person name="Dunand C."/>
            <person name="Henrissat B."/>
            <person name="Grigoriev I.V."/>
            <person name="Hibbett D."/>
            <person name="Nagy L.G."/>
            <person name="Martin F.M."/>
        </authorList>
    </citation>
    <scope>NUCLEOTIDE SEQUENCE</scope>
    <source>
        <strain evidence="1">Prilba</strain>
    </source>
</reference>
<protein>
    <submittedName>
        <fullName evidence="1">Uncharacterized protein</fullName>
    </submittedName>
</protein>
<accession>A0A9P5JVG4</accession>
<proteinExistence type="predicted"/>
<dbReference type="Proteomes" id="UP000759537">
    <property type="component" value="Unassembled WGS sequence"/>
</dbReference>
<dbReference type="EMBL" id="WHVB01000040">
    <property type="protein sequence ID" value="KAF8466547.1"/>
    <property type="molecule type" value="Genomic_DNA"/>
</dbReference>
<gene>
    <name evidence="1" type="ORF">DFH94DRAFT_339762</name>
</gene>
<keyword evidence="2" id="KW-1185">Reference proteome</keyword>
<comment type="caution">
    <text evidence="1">The sequence shown here is derived from an EMBL/GenBank/DDBJ whole genome shotgun (WGS) entry which is preliminary data.</text>
</comment>
<reference evidence="1" key="1">
    <citation type="submission" date="2019-10" db="EMBL/GenBank/DDBJ databases">
        <authorList>
            <consortium name="DOE Joint Genome Institute"/>
            <person name="Kuo A."/>
            <person name="Miyauchi S."/>
            <person name="Kiss E."/>
            <person name="Drula E."/>
            <person name="Kohler A."/>
            <person name="Sanchez-Garcia M."/>
            <person name="Andreopoulos B."/>
            <person name="Barry K.W."/>
            <person name="Bonito G."/>
            <person name="Buee M."/>
            <person name="Carver A."/>
            <person name="Chen C."/>
            <person name="Cichocki N."/>
            <person name="Clum A."/>
            <person name="Culley D."/>
            <person name="Crous P.W."/>
            <person name="Fauchery L."/>
            <person name="Girlanda M."/>
            <person name="Hayes R."/>
            <person name="Keri Z."/>
            <person name="LaButti K."/>
            <person name="Lipzen A."/>
            <person name="Lombard V."/>
            <person name="Magnuson J."/>
            <person name="Maillard F."/>
            <person name="Morin E."/>
            <person name="Murat C."/>
            <person name="Nolan M."/>
            <person name="Ohm R."/>
            <person name="Pangilinan J."/>
            <person name="Pereira M."/>
            <person name="Perotto S."/>
            <person name="Peter M."/>
            <person name="Riley R."/>
            <person name="Sitrit Y."/>
            <person name="Stielow B."/>
            <person name="Szollosi G."/>
            <person name="Zifcakova L."/>
            <person name="Stursova M."/>
            <person name="Spatafora J.W."/>
            <person name="Tedersoo L."/>
            <person name="Vaario L.-M."/>
            <person name="Yamada A."/>
            <person name="Yan M."/>
            <person name="Wang P."/>
            <person name="Xu J."/>
            <person name="Bruns T."/>
            <person name="Baldrian P."/>
            <person name="Vilgalys R."/>
            <person name="Henrissat B."/>
            <person name="Grigoriev I.V."/>
            <person name="Hibbett D."/>
            <person name="Nagy L.G."/>
            <person name="Martin F.M."/>
        </authorList>
    </citation>
    <scope>NUCLEOTIDE SEQUENCE</scope>
    <source>
        <strain evidence="1">Prilba</strain>
    </source>
</reference>
<sequence length="182" mass="20629">MRAVLLVRSFSVSRDVRRCHHSVLALPDTSNMRCIVFLSVFLFVSGRFRVLRHFQWPLFTSAGYQFGKMEGETFLTPGDVQEYAVQLLVCIAAVYGPYIQKIGGGVLSNASVEKSWRWLSHSGPFRHRKVALTAAPDGQVISLIRGLDSRRIFQKEQDPREQSHDRARDVSNLCGFVLCQEV</sequence>